<organism evidence="2 3">
    <name type="scientific">Phialocephala subalpina</name>
    <dbReference type="NCBI Taxonomy" id="576137"/>
    <lineage>
        <taxon>Eukaryota</taxon>
        <taxon>Fungi</taxon>
        <taxon>Dikarya</taxon>
        <taxon>Ascomycota</taxon>
        <taxon>Pezizomycotina</taxon>
        <taxon>Leotiomycetes</taxon>
        <taxon>Helotiales</taxon>
        <taxon>Mollisiaceae</taxon>
        <taxon>Phialocephala</taxon>
        <taxon>Phialocephala fortinii species complex</taxon>
    </lineage>
</organism>
<dbReference type="EMBL" id="FJOG01000009">
    <property type="protein sequence ID" value="CZR57342.1"/>
    <property type="molecule type" value="Genomic_DNA"/>
</dbReference>
<feature type="region of interest" description="Disordered" evidence="1">
    <location>
        <begin position="266"/>
        <end position="288"/>
    </location>
</feature>
<sequence length="288" mass="32961">MASPTAQAPTSSTTRIIRKPGANADVSITSAGIERNEIREVTMVWPDGSTLPVPKDIFNPAKYDIVGHLLRIMDTTTRPDFLSKKWFEIVVEESSLNSSVSGVRVLDKLSLLSPIFHQIQKLIVRIVIPAGVVIQKTEYKTSSARTFLLELVRELRAFDSLKQMYVVLELPEGSDNTDKRHLAAYVLPFYHLDTFTHWKLQHQEFGQYPCFASNACIRHIDKTYEEFVQEERKELEKEKRQKVEDNNHMIIRPSANPIPLEFPRKIFKQPETIKPSDTHKSTKGSTSR</sequence>
<proteinExistence type="predicted"/>
<evidence type="ECO:0000313" key="3">
    <source>
        <dbReference type="Proteomes" id="UP000184330"/>
    </source>
</evidence>
<protein>
    <submittedName>
        <fullName evidence="2">Uncharacterized protein</fullName>
    </submittedName>
</protein>
<dbReference type="OrthoDB" id="10471345at2759"/>
<dbReference type="AlphaFoldDB" id="A0A1L7WX30"/>
<dbReference type="Proteomes" id="UP000184330">
    <property type="component" value="Unassembled WGS sequence"/>
</dbReference>
<accession>A0A1L7WX30</accession>
<keyword evidence="3" id="KW-1185">Reference proteome</keyword>
<evidence type="ECO:0000313" key="2">
    <source>
        <dbReference type="EMBL" id="CZR57342.1"/>
    </source>
</evidence>
<evidence type="ECO:0000256" key="1">
    <source>
        <dbReference type="SAM" id="MobiDB-lite"/>
    </source>
</evidence>
<reference evidence="2 3" key="1">
    <citation type="submission" date="2016-03" db="EMBL/GenBank/DDBJ databases">
        <authorList>
            <person name="Ploux O."/>
        </authorList>
    </citation>
    <scope>NUCLEOTIDE SEQUENCE [LARGE SCALE GENOMIC DNA]</scope>
    <source>
        <strain evidence="2 3">UAMH 11012</strain>
    </source>
</reference>
<gene>
    <name evidence="2" type="ORF">PAC_07231</name>
</gene>
<name>A0A1L7WX30_9HELO</name>